<keyword evidence="2" id="KW-1185">Reference proteome</keyword>
<dbReference type="VEuPathDB" id="MicrosporidiaDB:G9O61_00g016260"/>
<evidence type="ECO:0000313" key="1">
    <source>
        <dbReference type="EMBL" id="KKO75091.1"/>
    </source>
</evidence>
<dbReference type="VEuPathDB" id="MicrosporidiaDB:NCER_100148"/>
<reference evidence="1 2" key="1">
    <citation type="journal article" date="2015" name="Environ. Microbiol.">
        <title>Genome analyses suggest the presence of polyploidy and recent human-driven expansions in eight global populations of the honeybee pathogen Nosema ceranae.</title>
        <authorList>
            <person name="Pelin A."/>
            <person name="Selman M."/>
            <person name="Aris-Brosou S."/>
            <person name="Farinelli L."/>
            <person name="Corradi N."/>
        </authorList>
    </citation>
    <scope>NUCLEOTIDE SEQUENCE [LARGE SCALE GENOMIC DNA]</scope>
    <source>
        <strain evidence="1 2">PA08 1199</strain>
    </source>
</reference>
<sequence>MSSLNESKEKCQCCTCTPCPKSISCCNKVSDTCFKEFVPLPKGLKKDDLKLDVQKNSYKICGRSTIHCGEDECIIHSVEFERRFKKPIKDAVIKEECGHPYVEGKFE</sequence>
<name>A0A0F9WC46_9MICR</name>
<gene>
    <name evidence="1" type="ORF">AAJ76_3300037939</name>
</gene>
<proteinExistence type="predicted"/>
<dbReference type="GeneID" id="36320149"/>
<evidence type="ECO:0000313" key="2">
    <source>
        <dbReference type="Proteomes" id="UP000034350"/>
    </source>
</evidence>
<accession>A0A0F9WC46</accession>
<dbReference type="EMBL" id="JPQZ01000033">
    <property type="protein sequence ID" value="KKO75091.1"/>
    <property type="molecule type" value="Genomic_DNA"/>
</dbReference>
<comment type="caution">
    <text evidence="1">The sequence shown here is derived from an EMBL/GenBank/DDBJ whole genome shotgun (WGS) entry which is preliminary data.</text>
</comment>
<dbReference type="AlphaFoldDB" id="A0A0F9WC46"/>
<protein>
    <submittedName>
        <fullName evidence="1">Uncharacterized protein</fullName>
    </submittedName>
</protein>
<organism evidence="1 2">
    <name type="scientific">Vairimorpha ceranae</name>
    <dbReference type="NCBI Taxonomy" id="40302"/>
    <lineage>
        <taxon>Eukaryota</taxon>
        <taxon>Fungi</taxon>
        <taxon>Fungi incertae sedis</taxon>
        <taxon>Microsporidia</taxon>
        <taxon>Nosematidae</taxon>
        <taxon>Vairimorpha</taxon>
    </lineage>
</organism>
<dbReference type="VEuPathDB" id="MicrosporidiaDB:AAJ76_3300037939"/>
<dbReference type="Proteomes" id="UP000034350">
    <property type="component" value="Unassembled WGS sequence"/>
</dbReference>
<dbReference type="RefSeq" id="XP_024330833.1">
    <property type="nucleotide sequence ID" value="XM_024475215.1"/>
</dbReference>